<evidence type="ECO:0000259" key="5">
    <source>
        <dbReference type="PROSITE" id="PS01253"/>
    </source>
</evidence>
<dbReference type="SUPFAM" id="SSF57603">
    <property type="entry name" value="FnI-like domain"/>
    <property type="match status" value="1"/>
</dbReference>
<dbReference type="InterPro" id="IPR000033">
    <property type="entry name" value="LDLR_classB_rpt"/>
</dbReference>
<dbReference type="InterPro" id="IPR011042">
    <property type="entry name" value="6-blade_b-propeller_TolB-like"/>
</dbReference>
<feature type="signal peptide" evidence="4">
    <location>
        <begin position="1"/>
        <end position="15"/>
    </location>
</feature>
<feature type="repeat" description="LDL-receptor class B" evidence="3">
    <location>
        <begin position="157"/>
        <end position="198"/>
    </location>
</feature>
<dbReference type="Gene3D" id="2.120.10.30">
    <property type="entry name" value="TolB, C-terminal domain"/>
    <property type="match status" value="1"/>
</dbReference>
<dbReference type="InterPro" id="IPR000083">
    <property type="entry name" value="Fibronectin_type1"/>
</dbReference>
<dbReference type="InterPro" id="IPR050778">
    <property type="entry name" value="Cueball_EGF_LRP_Nidogen"/>
</dbReference>
<dbReference type="SUPFAM" id="SSF63825">
    <property type="entry name" value="YWTD domain"/>
    <property type="match status" value="1"/>
</dbReference>
<proteinExistence type="predicted"/>
<dbReference type="PANTHER" id="PTHR46513:SF13">
    <property type="entry name" value="EGF-LIKE DOMAIN-CONTAINING PROTEIN"/>
    <property type="match status" value="1"/>
</dbReference>
<evidence type="ECO:0000256" key="2">
    <source>
        <dbReference type="ARBA" id="ARBA00023180"/>
    </source>
</evidence>
<dbReference type="EMBL" id="OU015568">
    <property type="protein sequence ID" value="CAG5089822.1"/>
    <property type="molecule type" value="Genomic_DNA"/>
</dbReference>
<keyword evidence="2" id="KW-0325">Glycoprotein</keyword>
<gene>
    <name evidence="6" type="ORF">OKIOD_LOCUS3920</name>
</gene>
<dbReference type="PANTHER" id="PTHR46513">
    <property type="entry name" value="VITELLOGENIN RECEPTOR-LIKE PROTEIN-RELATED-RELATED"/>
    <property type="match status" value="1"/>
</dbReference>
<dbReference type="Proteomes" id="UP001158576">
    <property type="component" value="Chromosome PAR"/>
</dbReference>
<dbReference type="PROSITE" id="PS51120">
    <property type="entry name" value="LDLRB"/>
    <property type="match status" value="1"/>
</dbReference>
<dbReference type="Pfam" id="PF00058">
    <property type="entry name" value="Ldl_recept_b"/>
    <property type="match status" value="1"/>
</dbReference>
<dbReference type="PROSITE" id="PS01253">
    <property type="entry name" value="FN1_1"/>
    <property type="match status" value="1"/>
</dbReference>
<accession>A0ABN7S065</accession>
<keyword evidence="7" id="KW-1185">Reference proteome</keyword>
<feature type="chain" id="PRO_5045312294" evidence="4">
    <location>
        <begin position="16"/>
        <end position="275"/>
    </location>
</feature>
<reference evidence="6 7" key="1">
    <citation type="submission" date="2021-04" db="EMBL/GenBank/DDBJ databases">
        <authorList>
            <person name="Bliznina A."/>
        </authorList>
    </citation>
    <scope>NUCLEOTIDE SEQUENCE [LARGE SCALE GENOMIC DNA]</scope>
</reference>
<organism evidence="6 7">
    <name type="scientific">Oikopleura dioica</name>
    <name type="common">Tunicate</name>
    <dbReference type="NCBI Taxonomy" id="34765"/>
    <lineage>
        <taxon>Eukaryota</taxon>
        <taxon>Metazoa</taxon>
        <taxon>Chordata</taxon>
        <taxon>Tunicata</taxon>
        <taxon>Appendicularia</taxon>
        <taxon>Copelata</taxon>
        <taxon>Oikopleuridae</taxon>
        <taxon>Oikopleura</taxon>
    </lineage>
</organism>
<name>A0ABN7S065_OIKDI</name>
<keyword evidence="1" id="KW-1015">Disulfide bond</keyword>
<dbReference type="Gene3D" id="2.10.70.10">
    <property type="entry name" value="Complement Module, domain 1"/>
    <property type="match status" value="1"/>
</dbReference>
<evidence type="ECO:0000313" key="6">
    <source>
        <dbReference type="EMBL" id="CAG5089822.1"/>
    </source>
</evidence>
<protein>
    <submittedName>
        <fullName evidence="6">Oidioi.mRNA.OKI2018_I69.PAR.g12362.t1.cds</fullName>
    </submittedName>
</protein>
<evidence type="ECO:0000256" key="1">
    <source>
        <dbReference type="ARBA" id="ARBA00023157"/>
    </source>
</evidence>
<evidence type="ECO:0000256" key="4">
    <source>
        <dbReference type="SAM" id="SignalP"/>
    </source>
</evidence>
<keyword evidence="4" id="KW-0732">Signal</keyword>
<feature type="domain" description="Fibronectin type-I" evidence="5">
    <location>
        <begin position="24"/>
        <end position="61"/>
    </location>
</feature>
<sequence length="275" mass="30286">MILFLFLLKTILCQSQSINTLSVCVDDSGSRYLQGTSWTKEIGGKIQRCECLNGGNGQYSCGYTNEAAFLVIADGPQIHRIALFEGDVYRKDCINNIPGTAVGIAADLNDNKMYFTDVVNGHVGIYVTALDCSSRATRFISDDIYEPNGVAIDWLSKNVYWADAQHGAIFMADQFGRNRVRLISGLHDPRSLAVDPIAGSLVWSDHTDGTINFATMNGMHPYLSEESKFETLYADGIWPNQIVIDPYQENNNTLPDGSQITTNGMIFGLTEESGQ</sequence>
<evidence type="ECO:0000256" key="3">
    <source>
        <dbReference type="PROSITE-ProRule" id="PRU00461"/>
    </source>
</evidence>
<dbReference type="SMART" id="SM00135">
    <property type="entry name" value="LY"/>
    <property type="match status" value="3"/>
</dbReference>
<evidence type="ECO:0000313" key="7">
    <source>
        <dbReference type="Proteomes" id="UP001158576"/>
    </source>
</evidence>